<sequence length="131" mass="14993">MRMCTSGKVFNREEGEGEGIFVPVTGLSRFPFIYTYPHDCRSTLRSHLPNLVSLLFEHEKSLDMLQELFHTENALNTTYMCSRIDSSITLVIVYSENGRKSKKSFHSAVSQVSPDLQKLITSLRGFEKRTK</sequence>
<dbReference type="AlphaFoldDB" id="A0A7S3LH19"/>
<organism evidence="1">
    <name type="scientific">Aplanochytrium stocchinoi</name>
    <dbReference type="NCBI Taxonomy" id="215587"/>
    <lineage>
        <taxon>Eukaryota</taxon>
        <taxon>Sar</taxon>
        <taxon>Stramenopiles</taxon>
        <taxon>Bigyra</taxon>
        <taxon>Labyrinthulomycetes</taxon>
        <taxon>Thraustochytrida</taxon>
        <taxon>Thraustochytriidae</taxon>
        <taxon>Aplanochytrium</taxon>
    </lineage>
</organism>
<accession>A0A7S3LH19</accession>
<dbReference type="Pfam" id="PF09404">
    <property type="entry name" value="C12orf66_like"/>
    <property type="match status" value="1"/>
</dbReference>
<dbReference type="EMBL" id="HBIN01002045">
    <property type="protein sequence ID" value="CAE0430954.1"/>
    <property type="molecule type" value="Transcribed_RNA"/>
</dbReference>
<dbReference type="Gene3D" id="3.30.450.240">
    <property type="match status" value="1"/>
</dbReference>
<dbReference type="GO" id="GO:0061462">
    <property type="term" value="P:protein localization to lysosome"/>
    <property type="evidence" value="ECO:0007669"/>
    <property type="project" value="TreeGrafter"/>
</dbReference>
<evidence type="ECO:0000313" key="1">
    <source>
        <dbReference type="EMBL" id="CAE0430954.1"/>
    </source>
</evidence>
<gene>
    <name evidence="1" type="ORF">ASTO00021_LOCUS1303</name>
</gene>
<reference evidence="1" key="1">
    <citation type="submission" date="2021-01" db="EMBL/GenBank/DDBJ databases">
        <authorList>
            <person name="Corre E."/>
            <person name="Pelletier E."/>
            <person name="Niang G."/>
            <person name="Scheremetjew M."/>
            <person name="Finn R."/>
            <person name="Kale V."/>
            <person name="Holt S."/>
            <person name="Cochrane G."/>
            <person name="Meng A."/>
            <person name="Brown T."/>
            <person name="Cohen L."/>
        </authorList>
    </citation>
    <scope>NUCLEOTIDE SEQUENCE</scope>
    <source>
        <strain evidence="1">GSBS06</strain>
    </source>
</reference>
<dbReference type="PANTHER" id="PTHR31581:SF1">
    <property type="entry name" value="KICSTOR SUBUNIT 2"/>
    <property type="match status" value="1"/>
</dbReference>
<dbReference type="GO" id="GO:0034198">
    <property type="term" value="P:cellular response to amino acid starvation"/>
    <property type="evidence" value="ECO:0007669"/>
    <property type="project" value="TreeGrafter"/>
</dbReference>
<protein>
    <submittedName>
        <fullName evidence="1">Uncharacterized protein</fullName>
    </submittedName>
</protein>
<name>A0A7S3LH19_9STRA</name>
<dbReference type="InterPro" id="IPR018544">
    <property type="entry name" value="KICS_2"/>
</dbReference>
<dbReference type="SUPFAM" id="SSF160651">
    <property type="entry name" value="FLJ32549 C-terminal domain-like"/>
    <property type="match status" value="1"/>
</dbReference>
<dbReference type="GO" id="GO:0042149">
    <property type="term" value="P:cellular response to glucose starvation"/>
    <property type="evidence" value="ECO:0007669"/>
    <property type="project" value="TreeGrafter"/>
</dbReference>
<dbReference type="PANTHER" id="PTHR31581">
    <property type="entry name" value="KICSTOR COMPLEX PROTEIN C12ORF66"/>
    <property type="match status" value="1"/>
</dbReference>
<proteinExistence type="predicted"/>
<dbReference type="GO" id="GO:1904262">
    <property type="term" value="P:negative regulation of TORC1 signaling"/>
    <property type="evidence" value="ECO:0007669"/>
    <property type="project" value="TreeGrafter"/>
</dbReference>